<evidence type="ECO:0000256" key="1">
    <source>
        <dbReference type="ARBA" id="ARBA00022679"/>
    </source>
</evidence>
<dbReference type="InterPro" id="IPR037359">
    <property type="entry name" value="NST/OST"/>
</dbReference>
<dbReference type="InterPro" id="IPR027417">
    <property type="entry name" value="P-loop_NTPase"/>
</dbReference>
<dbReference type="PANTHER" id="PTHR10605:SF11">
    <property type="entry name" value="HEPARAN SULFATE GLUCOSAMINE 3-O-SULFOTRANSFERASE 4"/>
    <property type="match status" value="1"/>
</dbReference>
<keyword evidence="6" id="KW-1185">Reference proteome</keyword>
<feature type="binding site" evidence="3">
    <location>
        <begin position="59"/>
        <end position="63"/>
    </location>
    <ligand>
        <name>3'-phosphoadenylyl sulfate</name>
        <dbReference type="ChEBI" id="CHEBI:58339"/>
    </ligand>
</feature>
<evidence type="ECO:0000313" key="6">
    <source>
        <dbReference type="Proteomes" id="UP000002281"/>
    </source>
</evidence>
<dbReference type="PANTHER" id="PTHR10605">
    <property type="entry name" value="HEPARAN SULFATE SULFOTRANSFERASE"/>
    <property type="match status" value="1"/>
</dbReference>
<dbReference type="Proteomes" id="UP000002281">
    <property type="component" value="Chromosome 23"/>
</dbReference>
<reference evidence="5" key="3">
    <citation type="submission" date="2025-09" db="UniProtKB">
        <authorList>
            <consortium name="Ensembl"/>
        </authorList>
    </citation>
    <scope>IDENTIFICATION</scope>
    <source>
        <strain evidence="5">Thoroughbred</strain>
    </source>
</reference>
<feature type="compositionally biased region" description="Basic and acidic residues" evidence="4">
    <location>
        <begin position="9"/>
        <end position="25"/>
    </location>
</feature>
<accession>A0A9L0RC43</accession>
<dbReference type="SUPFAM" id="SSF52540">
    <property type="entry name" value="P-loop containing nucleoside triphosphate hydrolases"/>
    <property type="match status" value="1"/>
</dbReference>
<name>A0A9L0RC43_HORSE</name>
<dbReference type="GO" id="GO:0008146">
    <property type="term" value="F:sulfotransferase activity"/>
    <property type="evidence" value="ECO:0007669"/>
    <property type="project" value="InterPro"/>
</dbReference>
<evidence type="ECO:0000313" key="5">
    <source>
        <dbReference type="Ensembl" id="ENSECAP00000060057.1"/>
    </source>
</evidence>
<organism evidence="5 6">
    <name type="scientific">Equus caballus</name>
    <name type="common">Horse</name>
    <dbReference type="NCBI Taxonomy" id="9796"/>
    <lineage>
        <taxon>Eukaryota</taxon>
        <taxon>Metazoa</taxon>
        <taxon>Chordata</taxon>
        <taxon>Craniata</taxon>
        <taxon>Vertebrata</taxon>
        <taxon>Euteleostomi</taxon>
        <taxon>Mammalia</taxon>
        <taxon>Eutheria</taxon>
        <taxon>Laurasiatheria</taxon>
        <taxon>Perissodactyla</taxon>
        <taxon>Equidae</taxon>
        <taxon>Equus</taxon>
    </lineage>
</organism>
<reference evidence="5 6" key="1">
    <citation type="journal article" date="2009" name="Science">
        <title>Genome sequence, comparative analysis, and population genetics of the domestic horse.</title>
        <authorList>
            <consortium name="Broad Institute Genome Sequencing Platform"/>
            <consortium name="Broad Institute Whole Genome Assembly Team"/>
            <person name="Wade C.M."/>
            <person name="Giulotto E."/>
            <person name="Sigurdsson S."/>
            <person name="Zoli M."/>
            <person name="Gnerre S."/>
            <person name="Imsland F."/>
            <person name="Lear T.L."/>
            <person name="Adelson D.L."/>
            <person name="Bailey E."/>
            <person name="Bellone R.R."/>
            <person name="Bloecker H."/>
            <person name="Distl O."/>
            <person name="Edgar R.C."/>
            <person name="Garber M."/>
            <person name="Leeb T."/>
            <person name="Mauceli E."/>
            <person name="MacLeod J.N."/>
            <person name="Penedo M.C.T."/>
            <person name="Raison J.M."/>
            <person name="Sharpe T."/>
            <person name="Vogel J."/>
            <person name="Andersson L."/>
            <person name="Antczak D.F."/>
            <person name="Biagi T."/>
            <person name="Binns M.M."/>
            <person name="Chowdhary B.P."/>
            <person name="Coleman S.J."/>
            <person name="Della Valle G."/>
            <person name="Fryc S."/>
            <person name="Guerin G."/>
            <person name="Hasegawa T."/>
            <person name="Hill E.W."/>
            <person name="Jurka J."/>
            <person name="Kiialainen A."/>
            <person name="Lindgren G."/>
            <person name="Liu J."/>
            <person name="Magnani E."/>
            <person name="Mickelson J.R."/>
            <person name="Murray J."/>
            <person name="Nergadze S.G."/>
            <person name="Onofrio R."/>
            <person name="Pedroni S."/>
            <person name="Piras M.F."/>
            <person name="Raudsepp T."/>
            <person name="Rocchi M."/>
            <person name="Roeed K.H."/>
            <person name="Ryder O.A."/>
            <person name="Searle S."/>
            <person name="Skow L."/>
            <person name="Swinburne J.E."/>
            <person name="Syvaenen A.C."/>
            <person name="Tozaki T."/>
            <person name="Valberg S.J."/>
            <person name="Vaudin M."/>
            <person name="White J.R."/>
            <person name="Zody M.C."/>
            <person name="Lander E.S."/>
            <person name="Lindblad-Toh K."/>
        </authorList>
    </citation>
    <scope>NUCLEOTIDE SEQUENCE [LARGE SCALE GENOMIC DNA]</scope>
    <source>
        <strain evidence="5 6">Thoroughbred</strain>
    </source>
</reference>
<evidence type="ECO:0008006" key="7">
    <source>
        <dbReference type="Google" id="ProtNLM"/>
    </source>
</evidence>
<evidence type="ECO:0000256" key="2">
    <source>
        <dbReference type="PIRSR" id="PIRSR637359-1"/>
    </source>
</evidence>
<reference evidence="5" key="2">
    <citation type="submission" date="2025-08" db="UniProtKB">
        <authorList>
            <consortium name="Ensembl"/>
        </authorList>
    </citation>
    <scope>IDENTIFICATION</scope>
    <source>
        <strain evidence="5">Thoroughbred</strain>
    </source>
</reference>
<dbReference type="AlphaFoldDB" id="A0A9L0RC43"/>
<evidence type="ECO:0000256" key="3">
    <source>
        <dbReference type="PIRSR" id="PIRSR637359-2"/>
    </source>
</evidence>
<evidence type="ECO:0000256" key="4">
    <source>
        <dbReference type="SAM" id="MobiDB-lite"/>
    </source>
</evidence>
<dbReference type="Ensembl" id="ENSECAT00000077982.2">
    <property type="protein sequence ID" value="ENSECAP00000060057.1"/>
    <property type="gene ID" value="ENSECAG00000032719.3"/>
</dbReference>
<feature type="region of interest" description="Disordered" evidence="4">
    <location>
        <begin position="1"/>
        <end position="44"/>
    </location>
</feature>
<feature type="active site" description="For sulfotransferase activity" evidence="2">
    <location>
        <position position="59"/>
    </location>
</feature>
<dbReference type="GeneTree" id="ENSGT00940000161466"/>
<protein>
    <recommendedName>
        <fullName evidence="7">Sulfotransferase</fullName>
    </recommendedName>
</protein>
<keyword evidence="1" id="KW-0808">Transferase</keyword>
<proteinExistence type="predicted"/>
<dbReference type="Gene3D" id="3.40.50.300">
    <property type="entry name" value="P-loop containing nucleotide triphosphate hydrolases"/>
    <property type="match status" value="1"/>
</dbReference>
<sequence length="151" mass="16234">MIMAQSALLEREAQESSTTHKELAGRRAVNGSSERGGALSTPNYGEKKLPQAVIIGVKKGGTRELLEAIGVHPGMRAVGVEPRFFDRNYEKGLEWYREAPRPKFHAGQDASTSLSSHLSCHLPRGCFLSSPEDLAPSAAPAQQKTAHGCAP</sequence>